<dbReference type="Proteomes" id="UP000005238">
    <property type="component" value="Unassembled WGS sequence"/>
</dbReference>
<dbReference type="OMA" id="HLHEPKS"/>
<dbReference type="GO" id="GO:0005524">
    <property type="term" value="F:ATP binding"/>
    <property type="evidence" value="ECO:0007669"/>
    <property type="project" value="UniProtKB-UniRule"/>
</dbReference>
<dbReference type="InterPro" id="IPR000719">
    <property type="entry name" value="Prot_kinase_dom"/>
</dbReference>
<dbReference type="PANTHER" id="PTHR24347">
    <property type="entry name" value="SERINE/THREONINE-PROTEIN KINASE"/>
    <property type="match status" value="1"/>
</dbReference>
<name>H3HC01_PHYRM</name>
<accession>H3HC01</accession>
<dbReference type="SUPFAM" id="SSF56112">
    <property type="entry name" value="Protein kinase-like (PK-like)"/>
    <property type="match status" value="1"/>
</dbReference>
<sequence>MGAAQSWCCGAKGRDDNLLQPGKRRTNGFTHDREVLVVGSRPVTSAPQPIKLQGPAYSSGKMEPKYEMLDEIGHGGTSVVYKCRERRSGTVRACKIIDRRAVEREHNVVMEQFQVEIQVLQSLKHPNIIHIEDVFLSESKICMITEYMGGGELFDYVVNKGTLSEVEASTIVRQITSAVAYLHARGIIHRDLKPENLMLTSKSRGANVKIIDFGLAKMLDADDKTASFLGTRGYLAPEMLQRQGYSMSVDMWALGIIVYVLLCGCLPFDDDGGKIANEKAARAKFGLRFPRWASGLSESAKDLLRHLLEVDSSDRFTADQALAHPWVTGARTPNKFLKSPNYLRSIKQEQVSQKMNGRVNKIQLANGNGVEGADSEEEWKPGGDEEAASASEEEGEFSDSASSEEEMAKRRTTGNKRKVIDSDSSDQDKAPRGPRAKMKMKKVKPAVKMEAKRIGANGAHAVKDEDRKPVQTSVSYGAPSTHTLDNFFDDILEWKFYEALRRETQSKHSYATANDGSEEGEVELEIEKVPSKFRSCKIRVDPKKQNNSGMRRKGDWGRLSDLFVNDLVLVTSDQDYFRKEKEESVYLFKLNNLVTSVREFRALCDCSHYKLMPLLLSVAFENFQRLTT</sequence>
<reference evidence="7" key="1">
    <citation type="journal article" date="2006" name="Science">
        <title>Phytophthora genome sequences uncover evolutionary origins and mechanisms of pathogenesis.</title>
        <authorList>
            <person name="Tyler B.M."/>
            <person name="Tripathy S."/>
            <person name="Zhang X."/>
            <person name="Dehal P."/>
            <person name="Jiang R.H."/>
            <person name="Aerts A."/>
            <person name="Arredondo F.D."/>
            <person name="Baxter L."/>
            <person name="Bensasson D."/>
            <person name="Beynon J.L."/>
            <person name="Chapman J."/>
            <person name="Damasceno C.M."/>
            <person name="Dorrance A.E."/>
            <person name="Dou D."/>
            <person name="Dickerman A.W."/>
            <person name="Dubchak I.L."/>
            <person name="Garbelotto M."/>
            <person name="Gijzen M."/>
            <person name="Gordon S.G."/>
            <person name="Govers F."/>
            <person name="Grunwald N.J."/>
            <person name="Huang W."/>
            <person name="Ivors K.L."/>
            <person name="Jones R.W."/>
            <person name="Kamoun S."/>
            <person name="Krampis K."/>
            <person name="Lamour K.H."/>
            <person name="Lee M.K."/>
            <person name="McDonald W.H."/>
            <person name="Medina M."/>
            <person name="Meijer H.J."/>
            <person name="Nordberg E.K."/>
            <person name="Maclean D.J."/>
            <person name="Ospina-Giraldo M.D."/>
            <person name="Morris P.F."/>
            <person name="Phuntumart V."/>
            <person name="Putnam N.H."/>
            <person name="Rash S."/>
            <person name="Rose J.K."/>
            <person name="Sakihama Y."/>
            <person name="Salamov A.A."/>
            <person name="Savidor A."/>
            <person name="Scheuring C.F."/>
            <person name="Smith B.M."/>
            <person name="Sobral B.W."/>
            <person name="Terry A."/>
            <person name="Torto-Alalibo T.A."/>
            <person name="Win J."/>
            <person name="Xu Z."/>
            <person name="Zhang H."/>
            <person name="Grigoriev I.V."/>
            <person name="Rokhsar D.S."/>
            <person name="Boore J.L."/>
        </authorList>
    </citation>
    <scope>NUCLEOTIDE SEQUENCE [LARGE SCALE GENOMIC DNA]</scope>
    <source>
        <strain evidence="7">Pr102</strain>
    </source>
</reference>
<feature type="compositionally biased region" description="Basic residues" evidence="4">
    <location>
        <begin position="432"/>
        <end position="445"/>
    </location>
</feature>
<dbReference type="FunFam" id="1.10.510.10:FF:000571">
    <property type="entry name" value="Maternal embryonic leucine zipper kinase"/>
    <property type="match status" value="1"/>
</dbReference>
<keyword evidence="1 3" id="KW-0547">Nucleotide-binding</keyword>
<dbReference type="AlphaFoldDB" id="H3HC01"/>
<dbReference type="PROSITE" id="PS00108">
    <property type="entry name" value="PROTEIN_KINASE_ST"/>
    <property type="match status" value="1"/>
</dbReference>
<dbReference type="HOGENOM" id="CLU_435815_0_0_1"/>
<evidence type="ECO:0000259" key="5">
    <source>
        <dbReference type="PROSITE" id="PS50011"/>
    </source>
</evidence>
<dbReference type="EnsemblProtists" id="Phyra94672">
    <property type="protein sequence ID" value="Phyra94672"/>
    <property type="gene ID" value="Phyra94672"/>
</dbReference>
<dbReference type="EMBL" id="DS566019">
    <property type="status" value="NOT_ANNOTATED_CDS"/>
    <property type="molecule type" value="Genomic_DNA"/>
</dbReference>
<evidence type="ECO:0000256" key="3">
    <source>
        <dbReference type="PROSITE-ProRule" id="PRU10141"/>
    </source>
</evidence>
<evidence type="ECO:0000256" key="2">
    <source>
        <dbReference type="ARBA" id="ARBA00022840"/>
    </source>
</evidence>
<feature type="binding site" evidence="3">
    <location>
        <position position="95"/>
    </location>
    <ligand>
        <name>ATP</name>
        <dbReference type="ChEBI" id="CHEBI:30616"/>
    </ligand>
</feature>
<reference evidence="6" key="2">
    <citation type="submission" date="2015-06" db="UniProtKB">
        <authorList>
            <consortium name="EnsemblProtists"/>
        </authorList>
    </citation>
    <scope>IDENTIFICATION</scope>
    <source>
        <strain evidence="6">Pr102</strain>
    </source>
</reference>
<keyword evidence="2 3" id="KW-0067">ATP-binding</keyword>
<dbReference type="Gene3D" id="1.10.510.10">
    <property type="entry name" value="Transferase(Phosphotransferase) domain 1"/>
    <property type="match status" value="1"/>
</dbReference>
<dbReference type="SMART" id="SM00220">
    <property type="entry name" value="S_TKc"/>
    <property type="match status" value="1"/>
</dbReference>
<evidence type="ECO:0000256" key="1">
    <source>
        <dbReference type="ARBA" id="ARBA00022741"/>
    </source>
</evidence>
<feature type="compositionally biased region" description="Basic and acidic residues" evidence="4">
    <location>
        <begin position="418"/>
        <end position="431"/>
    </location>
</feature>
<dbReference type="GO" id="GO:0004674">
    <property type="term" value="F:protein serine/threonine kinase activity"/>
    <property type="evidence" value="ECO:0000318"/>
    <property type="project" value="GO_Central"/>
</dbReference>
<dbReference type="InterPro" id="IPR008271">
    <property type="entry name" value="Ser/Thr_kinase_AS"/>
</dbReference>
<dbReference type="VEuPathDB" id="FungiDB:KRP23_1160"/>
<dbReference type="PROSITE" id="PS50011">
    <property type="entry name" value="PROTEIN_KINASE_DOM"/>
    <property type="match status" value="1"/>
</dbReference>
<keyword evidence="7" id="KW-1185">Reference proteome</keyword>
<dbReference type="Pfam" id="PF00069">
    <property type="entry name" value="Pkinase"/>
    <property type="match status" value="1"/>
</dbReference>
<dbReference type="InterPro" id="IPR011009">
    <property type="entry name" value="Kinase-like_dom_sf"/>
</dbReference>
<feature type="domain" description="Protein kinase" evidence="5">
    <location>
        <begin position="66"/>
        <end position="327"/>
    </location>
</feature>
<evidence type="ECO:0000256" key="4">
    <source>
        <dbReference type="SAM" id="MobiDB-lite"/>
    </source>
</evidence>
<feature type="region of interest" description="Disordered" evidence="4">
    <location>
        <begin position="364"/>
        <end position="446"/>
    </location>
</feature>
<feature type="compositionally biased region" description="Acidic residues" evidence="4">
    <location>
        <begin position="384"/>
        <end position="405"/>
    </location>
</feature>
<dbReference type="InterPro" id="IPR017441">
    <property type="entry name" value="Protein_kinase_ATP_BS"/>
</dbReference>
<dbReference type="InParanoid" id="H3HC01"/>
<dbReference type="VEuPathDB" id="FungiDB:KRP22_1482"/>
<evidence type="ECO:0000313" key="7">
    <source>
        <dbReference type="Proteomes" id="UP000005238"/>
    </source>
</evidence>
<dbReference type="eggNOG" id="KOG0032">
    <property type="taxonomic scope" value="Eukaryota"/>
</dbReference>
<protein>
    <recommendedName>
        <fullName evidence="5">Protein kinase domain-containing protein</fullName>
    </recommendedName>
</protein>
<dbReference type="CDD" id="cd05117">
    <property type="entry name" value="STKc_CAMK"/>
    <property type="match status" value="1"/>
</dbReference>
<dbReference type="GO" id="GO:0005737">
    <property type="term" value="C:cytoplasm"/>
    <property type="evidence" value="ECO:0000318"/>
    <property type="project" value="GO_Central"/>
</dbReference>
<dbReference type="PROSITE" id="PS00107">
    <property type="entry name" value="PROTEIN_KINASE_ATP"/>
    <property type="match status" value="1"/>
</dbReference>
<dbReference type="STRING" id="164328.H3HC01"/>
<proteinExistence type="predicted"/>
<organism evidence="6 7">
    <name type="scientific">Phytophthora ramorum</name>
    <name type="common">Sudden oak death agent</name>
    <dbReference type="NCBI Taxonomy" id="164328"/>
    <lineage>
        <taxon>Eukaryota</taxon>
        <taxon>Sar</taxon>
        <taxon>Stramenopiles</taxon>
        <taxon>Oomycota</taxon>
        <taxon>Peronosporomycetes</taxon>
        <taxon>Peronosporales</taxon>
        <taxon>Peronosporaceae</taxon>
        <taxon>Phytophthora</taxon>
    </lineage>
</organism>
<evidence type="ECO:0000313" key="6">
    <source>
        <dbReference type="EnsemblProtists" id="Phyra94672"/>
    </source>
</evidence>